<dbReference type="Proteomes" id="UP000635477">
    <property type="component" value="Unassembled WGS sequence"/>
</dbReference>
<comment type="caution">
    <text evidence="2">The sequence shown here is derived from an EMBL/GenBank/DDBJ whole genome shotgun (WGS) entry which is preliminary data.</text>
</comment>
<keyword evidence="3" id="KW-1185">Reference proteome</keyword>
<evidence type="ECO:0000313" key="2">
    <source>
        <dbReference type="EMBL" id="KAF4983791.1"/>
    </source>
</evidence>
<feature type="compositionally biased region" description="Pro residues" evidence="1">
    <location>
        <begin position="82"/>
        <end position="93"/>
    </location>
</feature>
<accession>A0A8H4XQ03</accession>
<dbReference type="OrthoDB" id="5018427at2759"/>
<sequence>MCGIGSLIRALYEDLVDAFNQVLPQASDEPPPFISRPRQNRLAQPLQRGLRTSVTSGAQSDRIANRRSAGRRQNLETVVKLPSPPRTPPTRNK</sequence>
<dbReference type="AlphaFoldDB" id="A0A8H4XQ03"/>
<dbReference type="EMBL" id="JABEYC010000048">
    <property type="protein sequence ID" value="KAF4983791.1"/>
    <property type="molecule type" value="Genomic_DNA"/>
</dbReference>
<reference evidence="2" key="1">
    <citation type="journal article" date="2020" name="BMC Genomics">
        <title>Correction to: Identification and distribution of gene clusters required for synthesis of sphingolipid metabolism inhibitors in diverse species of the filamentous fungus Fusarium.</title>
        <authorList>
            <person name="Kim H.S."/>
            <person name="Lohmar J.M."/>
            <person name="Busman M."/>
            <person name="Brown D.W."/>
            <person name="Naumann T.A."/>
            <person name="Divon H.H."/>
            <person name="Lysoe E."/>
            <person name="Uhlig S."/>
            <person name="Proctor R.H."/>
        </authorList>
    </citation>
    <scope>NUCLEOTIDE SEQUENCE</scope>
    <source>
        <strain evidence="2">NRRL 22465</strain>
    </source>
</reference>
<feature type="region of interest" description="Disordered" evidence="1">
    <location>
        <begin position="25"/>
        <end position="93"/>
    </location>
</feature>
<gene>
    <name evidence="2" type="ORF">FZEAL_875</name>
</gene>
<reference evidence="2" key="2">
    <citation type="submission" date="2020-05" db="EMBL/GenBank/DDBJ databases">
        <authorList>
            <person name="Kim H.-S."/>
            <person name="Proctor R.H."/>
            <person name="Brown D.W."/>
        </authorList>
    </citation>
    <scope>NUCLEOTIDE SEQUENCE</scope>
    <source>
        <strain evidence="2">NRRL 22465</strain>
    </source>
</reference>
<organism evidence="2 3">
    <name type="scientific">Fusarium zealandicum</name>
    <dbReference type="NCBI Taxonomy" id="1053134"/>
    <lineage>
        <taxon>Eukaryota</taxon>
        <taxon>Fungi</taxon>
        <taxon>Dikarya</taxon>
        <taxon>Ascomycota</taxon>
        <taxon>Pezizomycotina</taxon>
        <taxon>Sordariomycetes</taxon>
        <taxon>Hypocreomycetidae</taxon>
        <taxon>Hypocreales</taxon>
        <taxon>Nectriaceae</taxon>
        <taxon>Fusarium</taxon>
        <taxon>Fusarium staphyleae species complex</taxon>
    </lineage>
</organism>
<proteinExistence type="predicted"/>
<evidence type="ECO:0000313" key="3">
    <source>
        <dbReference type="Proteomes" id="UP000635477"/>
    </source>
</evidence>
<feature type="compositionally biased region" description="Polar residues" evidence="1">
    <location>
        <begin position="50"/>
        <end position="59"/>
    </location>
</feature>
<protein>
    <submittedName>
        <fullName evidence="2">Uncharacterized protein</fullName>
    </submittedName>
</protein>
<evidence type="ECO:0000256" key="1">
    <source>
        <dbReference type="SAM" id="MobiDB-lite"/>
    </source>
</evidence>
<name>A0A8H4XQ03_9HYPO</name>